<dbReference type="EMBL" id="RBZN01000007">
    <property type="protein sequence ID" value="RKQ18891.1"/>
    <property type="molecule type" value="Genomic_DNA"/>
</dbReference>
<dbReference type="Proteomes" id="UP000272238">
    <property type="component" value="Unassembled WGS sequence"/>
</dbReference>
<proteinExistence type="predicted"/>
<comment type="caution">
    <text evidence="1">The sequence shown here is derived from an EMBL/GenBank/DDBJ whole genome shotgun (WGS) entry which is preliminary data.</text>
</comment>
<protein>
    <submittedName>
        <fullName evidence="1">Uncharacterized protein</fullName>
    </submittedName>
</protein>
<keyword evidence="2" id="KW-1185">Reference proteome</keyword>
<dbReference type="RefSeq" id="WP_121213603.1">
    <property type="nucleotide sequence ID" value="NZ_JBBYAI010000001.1"/>
</dbReference>
<reference evidence="1 2" key="1">
    <citation type="journal article" date="2016" name="Antonie Van Leeuwenhoek">
        <title>Lysinibacillus endophyticus sp. nov., an indole-3-acetic acid producing endophytic bacterium isolated from corn root (Zea mays cv. Xinken-5).</title>
        <authorList>
            <person name="Yu J."/>
            <person name="Guan X."/>
            <person name="Liu C."/>
            <person name="Xiang W."/>
            <person name="Yu Z."/>
            <person name="Liu X."/>
            <person name="Wang G."/>
        </authorList>
    </citation>
    <scope>NUCLEOTIDE SEQUENCE [LARGE SCALE GENOMIC DNA]</scope>
    <source>
        <strain evidence="1 2">DSM 100506</strain>
    </source>
</reference>
<gene>
    <name evidence="1" type="ORF">D8M03_04685</name>
</gene>
<organism evidence="1 2">
    <name type="scientific">Ureibacillus endophyticus</name>
    <dbReference type="NCBI Taxonomy" id="1978490"/>
    <lineage>
        <taxon>Bacteria</taxon>
        <taxon>Bacillati</taxon>
        <taxon>Bacillota</taxon>
        <taxon>Bacilli</taxon>
        <taxon>Bacillales</taxon>
        <taxon>Caryophanaceae</taxon>
        <taxon>Ureibacillus</taxon>
    </lineage>
</organism>
<accession>A0A494Z8L7</accession>
<sequence length="233" mass="27472">MLQFVISKEKYSLCLVNPSKEDVQEVYLKYSGHTTRGNIYYKFEPIQMYIGTLYGESYAILEESNSYNFDTTFNYEVLFVCEEGIVLKKFIRRKMENMITIDAHPFFTNSIWQIEESSNEQIAMEDIIQLVANDIYASKAPVDDPIYQQLIQQSELFEDFLDNLYSEMDSYYRGENRNSLKKWEFTNFIESEYGIQLEHSEGAEIIIANCVALMMKLNLPLPKMAEYFMEYII</sequence>
<dbReference type="AlphaFoldDB" id="A0A494Z8L7"/>
<evidence type="ECO:0000313" key="1">
    <source>
        <dbReference type="EMBL" id="RKQ18891.1"/>
    </source>
</evidence>
<name>A0A494Z8L7_9BACL</name>
<evidence type="ECO:0000313" key="2">
    <source>
        <dbReference type="Proteomes" id="UP000272238"/>
    </source>
</evidence>
<dbReference type="OrthoDB" id="2731866at2"/>